<reference evidence="5 6" key="1">
    <citation type="journal article" date="2020" name="Biotechnol. Biofuels">
        <title>New insights from the biogas microbiome by comprehensive genome-resolved metagenomics of nearly 1600 species originating from multiple anaerobic digesters.</title>
        <authorList>
            <person name="Campanaro S."/>
            <person name="Treu L."/>
            <person name="Rodriguez-R L.M."/>
            <person name="Kovalovszki A."/>
            <person name="Ziels R.M."/>
            <person name="Maus I."/>
            <person name="Zhu X."/>
            <person name="Kougias P.G."/>
            <person name="Basile A."/>
            <person name="Luo G."/>
            <person name="Schluter A."/>
            <person name="Konstantinidis K.T."/>
            <person name="Angelidaki I."/>
        </authorList>
    </citation>
    <scope>NUCLEOTIDE SEQUENCE [LARGE SCALE GENOMIC DNA]</scope>
    <source>
        <strain evidence="5">AS06rmzACSIP_421</strain>
    </source>
</reference>
<sequence length="136" mass="15776">MDDCIFCKIVKGDILSYKIYEDDKVIAFLDINPLSKGHTLVLPKQHYVNILDLPEELYLHMSKIVKKISQHLNDKYKPEGILINQNNGKRAGQEILHAHIHIKPIYSDTQILSEIDLRKSFSKEEMDKFVKELSLS</sequence>
<dbReference type="PANTHER" id="PTHR46648:SF1">
    <property type="entry name" value="ADENOSINE 5'-MONOPHOSPHORAMIDASE HNT1"/>
    <property type="match status" value="1"/>
</dbReference>
<dbReference type="PANTHER" id="PTHR46648">
    <property type="entry name" value="HIT FAMILY PROTEIN 1"/>
    <property type="match status" value="1"/>
</dbReference>
<dbReference type="InterPro" id="IPR001310">
    <property type="entry name" value="Histidine_triad_HIT"/>
</dbReference>
<dbReference type="AlphaFoldDB" id="A0A847ES71"/>
<feature type="domain" description="HIT" evidence="4">
    <location>
        <begin position="5"/>
        <end position="112"/>
    </location>
</feature>
<dbReference type="PROSITE" id="PS51084">
    <property type="entry name" value="HIT_2"/>
    <property type="match status" value="1"/>
</dbReference>
<dbReference type="InterPro" id="IPR039384">
    <property type="entry name" value="HINT"/>
</dbReference>
<dbReference type="GO" id="GO:0003824">
    <property type="term" value="F:catalytic activity"/>
    <property type="evidence" value="ECO:0007669"/>
    <property type="project" value="InterPro"/>
</dbReference>
<evidence type="ECO:0000313" key="6">
    <source>
        <dbReference type="Proteomes" id="UP000554004"/>
    </source>
</evidence>
<dbReference type="Proteomes" id="UP000554004">
    <property type="component" value="Unassembled WGS sequence"/>
</dbReference>
<dbReference type="PRINTS" id="PR00332">
    <property type="entry name" value="HISTRIAD"/>
</dbReference>
<feature type="active site" description="Tele-AMP-histidine intermediate" evidence="1">
    <location>
        <position position="99"/>
    </location>
</feature>
<dbReference type="InterPro" id="IPR036265">
    <property type="entry name" value="HIT-like_sf"/>
</dbReference>
<feature type="short sequence motif" description="Histidine triad motif" evidence="2 3">
    <location>
        <begin position="97"/>
        <end position="101"/>
    </location>
</feature>
<accession>A0A847ES71</accession>
<evidence type="ECO:0000256" key="2">
    <source>
        <dbReference type="PIRSR" id="PIRSR601310-3"/>
    </source>
</evidence>
<evidence type="ECO:0000259" key="4">
    <source>
        <dbReference type="PROSITE" id="PS51084"/>
    </source>
</evidence>
<dbReference type="InterPro" id="IPR011146">
    <property type="entry name" value="HIT-like"/>
</dbReference>
<evidence type="ECO:0000256" key="3">
    <source>
        <dbReference type="PROSITE-ProRule" id="PRU00464"/>
    </source>
</evidence>
<dbReference type="Pfam" id="PF01230">
    <property type="entry name" value="HIT"/>
    <property type="match status" value="1"/>
</dbReference>
<comment type="caution">
    <text evidence="5">The sequence shown here is derived from an EMBL/GenBank/DDBJ whole genome shotgun (WGS) entry which is preliminary data.</text>
</comment>
<evidence type="ECO:0000313" key="5">
    <source>
        <dbReference type="EMBL" id="NLE30660.1"/>
    </source>
</evidence>
<dbReference type="GO" id="GO:0009117">
    <property type="term" value="P:nucleotide metabolic process"/>
    <property type="evidence" value="ECO:0007669"/>
    <property type="project" value="TreeGrafter"/>
</dbReference>
<dbReference type="CDD" id="cd01277">
    <property type="entry name" value="HINT_subgroup"/>
    <property type="match status" value="1"/>
</dbReference>
<dbReference type="SUPFAM" id="SSF54197">
    <property type="entry name" value="HIT-like"/>
    <property type="match status" value="1"/>
</dbReference>
<dbReference type="EMBL" id="JAAZAL010000004">
    <property type="protein sequence ID" value="NLE30660.1"/>
    <property type="molecule type" value="Genomic_DNA"/>
</dbReference>
<name>A0A847ES71_9BACT</name>
<protein>
    <submittedName>
        <fullName evidence="5">HIT family protein</fullName>
    </submittedName>
</protein>
<proteinExistence type="predicted"/>
<dbReference type="Gene3D" id="3.30.428.10">
    <property type="entry name" value="HIT-like"/>
    <property type="match status" value="1"/>
</dbReference>
<organism evidence="5 6">
    <name type="scientific">Candidatus Dojkabacteria bacterium</name>
    <dbReference type="NCBI Taxonomy" id="2099670"/>
    <lineage>
        <taxon>Bacteria</taxon>
        <taxon>Candidatus Dojkabacteria</taxon>
    </lineage>
</organism>
<evidence type="ECO:0000256" key="1">
    <source>
        <dbReference type="PIRSR" id="PIRSR601310-1"/>
    </source>
</evidence>
<gene>
    <name evidence="5" type="ORF">GX618_00065</name>
</gene>